<evidence type="ECO:0000313" key="3">
    <source>
        <dbReference type="EMBL" id="KAG0250904.1"/>
    </source>
</evidence>
<dbReference type="Pfam" id="PF00753">
    <property type="entry name" value="Lactamase_B"/>
    <property type="match status" value="1"/>
</dbReference>
<feature type="region of interest" description="Disordered" evidence="1">
    <location>
        <begin position="1"/>
        <end position="26"/>
    </location>
</feature>
<dbReference type="Gene3D" id="3.60.15.10">
    <property type="entry name" value="Ribonuclease Z/Hydroxyacylglutathione hydrolase-like"/>
    <property type="match status" value="1"/>
</dbReference>
<dbReference type="PANTHER" id="PTHR13754:SF13">
    <property type="entry name" value="METALLO-BETA-LACTAMASE SUPERFAMILY PROTEIN (AFU_ORTHOLOGUE AFUA_3G07630)"/>
    <property type="match status" value="1"/>
</dbReference>
<reference evidence="3" key="1">
    <citation type="journal article" date="2020" name="Fungal Divers.">
        <title>Resolving the Mortierellaceae phylogeny through synthesis of multi-gene phylogenetics and phylogenomics.</title>
        <authorList>
            <person name="Vandepol N."/>
            <person name="Liber J."/>
            <person name="Desiro A."/>
            <person name="Na H."/>
            <person name="Kennedy M."/>
            <person name="Barry K."/>
            <person name="Grigoriev I.V."/>
            <person name="Miller A.N."/>
            <person name="O'Donnell K."/>
            <person name="Stajich J.E."/>
            <person name="Bonito G."/>
        </authorList>
    </citation>
    <scope>NUCLEOTIDE SEQUENCE</scope>
    <source>
        <strain evidence="3">NRRL 28262</strain>
    </source>
</reference>
<comment type="caution">
    <text evidence="3">The sequence shown here is derived from an EMBL/GenBank/DDBJ whole genome shotgun (WGS) entry which is preliminary data.</text>
</comment>
<feature type="non-terminal residue" evidence="3">
    <location>
        <position position="1"/>
    </location>
</feature>
<dbReference type="InterPro" id="IPR001279">
    <property type="entry name" value="Metallo-B-lactamas"/>
</dbReference>
<dbReference type="InterPro" id="IPR036866">
    <property type="entry name" value="RibonucZ/Hydroxyglut_hydro"/>
</dbReference>
<feature type="compositionally biased region" description="Basic and acidic residues" evidence="1">
    <location>
        <begin position="1"/>
        <end position="14"/>
    </location>
</feature>
<proteinExistence type="predicted"/>
<dbReference type="GO" id="GO:0016740">
    <property type="term" value="F:transferase activity"/>
    <property type="evidence" value="ECO:0007669"/>
    <property type="project" value="TreeGrafter"/>
</dbReference>
<evidence type="ECO:0000256" key="1">
    <source>
        <dbReference type="SAM" id="MobiDB-lite"/>
    </source>
</evidence>
<dbReference type="PANTHER" id="PTHR13754">
    <property type="entry name" value="METALLO-BETA-LACTAMASE SUPERFAMILY PROTEIN"/>
    <property type="match status" value="1"/>
</dbReference>
<accession>A0AAD4D0V2</accession>
<organism evidence="3 4">
    <name type="scientific">Linnemannia exigua</name>
    <dbReference type="NCBI Taxonomy" id="604196"/>
    <lineage>
        <taxon>Eukaryota</taxon>
        <taxon>Fungi</taxon>
        <taxon>Fungi incertae sedis</taxon>
        <taxon>Mucoromycota</taxon>
        <taxon>Mortierellomycotina</taxon>
        <taxon>Mortierellomycetes</taxon>
        <taxon>Mortierellales</taxon>
        <taxon>Mortierellaceae</taxon>
        <taxon>Linnemannia</taxon>
    </lineage>
</organism>
<evidence type="ECO:0000259" key="2">
    <source>
        <dbReference type="Pfam" id="PF00753"/>
    </source>
</evidence>
<dbReference type="AlphaFoldDB" id="A0AAD4D0V2"/>
<sequence length="178" mass="19208">MTAPFDHSHSHATKESAAAAGGGGDDASKRGMTTVNFNFSDVCCGAHGLSILLTGIKDNKEHKVLFDTGPHSAIFLENAKRLEIEFEDIEVIVLSHWHIDHSGGMLAAVERCQQARLHQQQQESSPVVLDLHPDRPDERGACLTRPSPAGTTLEQPPTEYVAWGKEASFQALESAGGK</sequence>
<gene>
    <name evidence="3" type="ORF">BGZ95_007046</name>
</gene>
<name>A0AAD4D0V2_9FUNG</name>
<protein>
    <recommendedName>
        <fullName evidence="2">Metallo-beta-lactamase domain-containing protein</fullName>
    </recommendedName>
</protein>
<dbReference type="EMBL" id="JAAAIL010003377">
    <property type="protein sequence ID" value="KAG0250904.1"/>
    <property type="molecule type" value="Genomic_DNA"/>
</dbReference>
<dbReference type="Proteomes" id="UP001194580">
    <property type="component" value="Unassembled WGS sequence"/>
</dbReference>
<dbReference type="SUPFAM" id="SSF56281">
    <property type="entry name" value="Metallo-hydrolase/oxidoreductase"/>
    <property type="match status" value="1"/>
</dbReference>
<feature type="domain" description="Metallo-beta-lactamase" evidence="2">
    <location>
        <begin position="59"/>
        <end position="115"/>
    </location>
</feature>
<evidence type="ECO:0000313" key="4">
    <source>
        <dbReference type="Proteomes" id="UP001194580"/>
    </source>
</evidence>
<dbReference type="InterPro" id="IPR052926">
    <property type="entry name" value="Metallo-beta-lactamase_dom"/>
</dbReference>
<keyword evidence="4" id="KW-1185">Reference proteome</keyword>